<dbReference type="OrthoDB" id="10309794at2759"/>
<evidence type="ECO:0000313" key="2">
    <source>
        <dbReference type="Proteomes" id="UP000654913"/>
    </source>
</evidence>
<reference evidence="1" key="1">
    <citation type="submission" date="2021-01" db="EMBL/GenBank/DDBJ databases">
        <authorList>
            <consortium name="Aspergillus puulaauensis MK2 genome sequencing consortium"/>
            <person name="Kazuki M."/>
            <person name="Futagami T."/>
        </authorList>
    </citation>
    <scope>NUCLEOTIDE SEQUENCE</scope>
    <source>
        <strain evidence="1">MK2</strain>
    </source>
</reference>
<dbReference type="GeneID" id="64980518"/>
<evidence type="ECO:0000313" key="1">
    <source>
        <dbReference type="EMBL" id="BCS30521.1"/>
    </source>
</evidence>
<protein>
    <submittedName>
        <fullName evidence="1">Uncharacterized protein</fullName>
    </submittedName>
</protein>
<proteinExistence type="predicted"/>
<sequence length="117" mass="13192">MAEAPVKAYAIGLTRGSNFENCRYKIIASDRKTLDTWVKATTDYSLLTVVNPFWFTFDHENSRMLAESENVPSEVKGRIVIQRMPDMARSVVKPPTAEYSFKRPDGTRGFVGGRDGQ</sequence>
<dbReference type="KEGG" id="apuu:APUU_80824S"/>
<reference evidence="1" key="2">
    <citation type="submission" date="2021-02" db="EMBL/GenBank/DDBJ databases">
        <title>Aspergillus puulaauensis MK2 genome sequence.</title>
        <authorList>
            <person name="Futagami T."/>
            <person name="Mori K."/>
            <person name="Kadooka C."/>
            <person name="Tanaka T."/>
        </authorList>
    </citation>
    <scope>NUCLEOTIDE SEQUENCE</scope>
    <source>
        <strain evidence="1">MK2</strain>
    </source>
</reference>
<dbReference type="EMBL" id="AP024450">
    <property type="protein sequence ID" value="BCS30521.1"/>
    <property type="molecule type" value="Genomic_DNA"/>
</dbReference>
<dbReference type="RefSeq" id="XP_041562707.1">
    <property type="nucleotide sequence ID" value="XM_041697148.1"/>
</dbReference>
<dbReference type="Proteomes" id="UP000654913">
    <property type="component" value="Chromosome 8"/>
</dbReference>
<gene>
    <name evidence="1" type="ORF">APUU_80824S</name>
</gene>
<keyword evidence="2" id="KW-1185">Reference proteome</keyword>
<name>A0A7R8ATL0_9EURO</name>
<dbReference type="AlphaFoldDB" id="A0A7R8ATL0"/>
<accession>A0A7R8ATL0</accession>
<organism evidence="1 2">
    <name type="scientific">Aspergillus puulaauensis</name>
    <dbReference type="NCBI Taxonomy" id="1220207"/>
    <lineage>
        <taxon>Eukaryota</taxon>
        <taxon>Fungi</taxon>
        <taxon>Dikarya</taxon>
        <taxon>Ascomycota</taxon>
        <taxon>Pezizomycotina</taxon>
        <taxon>Eurotiomycetes</taxon>
        <taxon>Eurotiomycetidae</taxon>
        <taxon>Eurotiales</taxon>
        <taxon>Aspergillaceae</taxon>
        <taxon>Aspergillus</taxon>
    </lineage>
</organism>